<dbReference type="Gene3D" id="3.40.50.1820">
    <property type="entry name" value="alpha/beta hydrolase"/>
    <property type="match status" value="1"/>
</dbReference>
<accession>W2HZB8</accession>
<name>W2HZB8_PHYNI</name>
<organism evidence="1">
    <name type="scientific">Phytophthora nicotianae</name>
    <name type="common">Potato buckeye rot agent</name>
    <name type="synonym">Phytophthora parasitica</name>
    <dbReference type="NCBI Taxonomy" id="4792"/>
    <lineage>
        <taxon>Eukaryota</taxon>
        <taxon>Sar</taxon>
        <taxon>Stramenopiles</taxon>
        <taxon>Oomycota</taxon>
        <taxon>Peronosporomycetes</taxon>
        <taxon>Peronosporales</taxon>
        <taxon>Peronosporaceae</taxon>
        <taxon>Phytophthora</taxon>
    </lineage>
</organism>
<gene>
    <name evidence="1" type="ORF">L916_19169</name>
</gene>
<dbReference type="Proteomes" id="UP000053864">
    <property type="component" value="Unassembled WGS sequence"/>
</dbReference>
<dbReference type="AlphaFoldDB" id="W2HZB8"/>
<dbReference type="EMBL" id="KI675995">
    <property type="protein sequence ID" value="ETL27260.1"/>
    <property type="molecule type" value="Genomic_DNA"/>
</dbReference>
<evidence type="ECO:0000313" key="1">
    <source>
        <dbReference type="EMBL" id="ETL27260.1"/>
    </source>
</evidence>
<protein>
    <submittedName>
        <fullName evidence="1">Uncharacterized protein</fullName>
    </submittedName>
</protein>
<reference evidence="1" key="1">
    <citation type="submission" date="2013-11" db="EMBL/GenBank/DDBJ databases">
        <title>The Genome Sequence of Phytophthora parasitica CJ05E6.</title>
        <authorList>
            <consortium name="The Broad Institute Genomics Platform"/>
            <person name="Russ C."/>
            <person name="Tyler B."/>
            <person name="Panabieres F."/>
            <person name="Shan W."/>
            <person name="Tripathy S."/>
            <person name="Grunwald N."/>
            <person name="Machado M."/>
            <person name="Johnson C.S."/>
            <person name="Arredondo F."/>
            <person name="Hong C."/>
            <person name="Coffey M."/>
            <person name="Young S.K."/>
            <person name="Zeng Q."/>
            <person name="Gargeya S."/>
            <person name="Fitzgerald M."/>
            <person name="Abouelleil A."/>
            <person name="Alvarado L."/>
            <person name="Chapman S.B."/>
            <person name="Gainer-Dewar J."/>
            <person name="Goldberg J."/>
            <person name="Griggs A."/>
            <person name="Gujja S."/>
            <person name="Hansen M."/>
            <person name="Howarth C."/>
            <person name="Imamovic A."/>
            <person name="Ireland A."/>
            <person name="Larimer J."/>
            <person name="McCowan C."/>
            <person name="Murphy C."/>
            <person name="Pearson M."/>
            <person name="Poon T.W."/>
            <person name="Priest M."/>
            <person name="Roberts A."/>
            <person name="Saif S."/>
            <person name="Shea T."/>
            <person name="Sykes S."/>
            <person name="Wortman J."/>
            <person name="Nusbaum C."/>
            <person name="Birren B."/>
        </authorList>
    </citation>
    <scope>NUCLEOTIDE SEQUENCE [LARGE SCALE GENOMIC DNA]</scope>
    <source>
        <strain evidence="1">CJ05E6</strain>
    </source>
</reference>
<dbReference type="InterPro" id="IPR029058">
    <property type="entry name" value="AB_hydrolase_fold"/>
</dbReference>
<dbReference type="VEuPathDB" id="FungiDB:PPTG_17666"/>
<proteinExistence type="predicted"/>
<sequence length="66" mass="7833">MDMEDTVEYKNDTYGLRTLDERGGLRRTVVANISHNCWIVDGVRFDADVECYWEPVWDQYIYPALQ</sequence>